<dbReference type="Proteomes" id="UP001148629">
    <property type="component" value="Unassembled WGS sequence"/>
</dbReference>
<protein>
    <submittedName>
        <fullName evidence="1">Uncharacterized protein</fullName>
    </submittedName>
</protein>
<organism evidence="1 2">
    <name type="scientific">Fusarium decemcellulare</name>
    <dbReference type="NCBI Taxonomy" id="57161"/>
    <lineage>
        <taxon>Eukaryota</taxon>
        <taxon>Fungi</taxon>
        <taxon>Dikarya</taxon>
        <taxon>Ascomycota</taxon>
        <taxon>Pezizomycotina</taxon>
        <taxon>Sordariomycetes</taxon>
        <taxon>Hypocreomycetidae</taxon>
        <taxon>Hypocreales</taxon>
        <taxon>Nectriaceae</taxon>
        <taxon>Fusarium</taxon>
        <taxon>Fusarium decemcellulare species complex</taxon>
    </lineage>
</organism>
<proteinExistence type="predicted"/>
<keyword evidence="2" id="KW-1185">Reference proteome</keyword>
<name>A0ACC1S5N9_9HYPO</name>
<dbReference type="EMBL" id="JANRMS010000946">
    <property type="protein sequence ID" value="KAJ3532579.1"/>
    <property type="molecule type" value="Genomic_DNA"/>
</dbReference>
<comment type="caution">
    <text evidence="1">The sequence shown here is derived from an EMBL/GenBank/DDBJ whole genome shotgun (WGS) entry which is preliminary data.</text>
</comment>
<evidence type="ECO:0000313" key="2">
    <source>
        <dbReference type="Proteomes" id="UP001148629"/>
    </source>
</evidence>
<evidence type="ECO:0000313" key="1">
    <source>
        <dbReference type="EMBL" id="KAJ3532579.1"/>
    </source>
</evidence>
<reference evidence="1" key="1">
    <citation type="submission" date="2022-08" db="EMBL/GenBank/DDBJ databases">
        <title>Genome Sequence of Fusarium decemcellulare.</title>
        <authorList>
            <person name="Buettner E."/>
        </authorList>
    </citation>
    <scope>NUCLEOTIDE SEQUENCE</scope>
    <source>
        <strain evidence="1">Babe19</strain>
    </source>
</reference>
<sequence length="1079" mass="116896">MAAPSTEITNGQTNGSGPASEEPGVYDVCVVGAGPAGLMLSVIAAKLGLTVKVADERPDQTTVGRADGIQPKTIETFQMLRIGDELMRTGVRVHDICLWRGSQKDGIQRTGREVHYPASVVDVLNPYILLCHQGMMESAFIDDLRKSGVEVSRSHKFESFTSQPNDPSSPLLINCHLPDHDTTIQARYLVGADGARSQVRNNIPEASGQGNPHSSVWGVLDGELDTDFPDIWSKTVVFSEEYGSVLIIPRERNMTRLYIEMKTSISSKGLAQDYVMEQARLIMAPYHVEWLSVEWFGNYAVSQRVAARFHDPSARAFIAGDASHTHSPKAAQGMNTSVHDSWNLGWKLNLAARGFAKEGVLLQSYEEERKKIAHDLINFDFEHANEIAGGDAKRLAENFRKNTRFISGIGVEYGPNVLNQGFENAATGNARPGCNLPPAKVTRYIDACPVDIQLDIPVLGQFRLYFAVPNVTGSGETAFLRAFDQTISSPSSFVSQLSKSAQASYKAKPRAQRAEDVYFRPERYTAVSDLFTFSVITSTDKNEFEISSLPSTFSRSKWTVYLDDVANLDTRGMSCSQKWLGPMDNGEVAVIIGRPDGYVGAIRHFKGAGSQDGQAAAEWLDSYFQGFLQTVDGWWTLRARARAAEAWLLVNASEFRSQEPVISRHHAAVLAELNFLRQVALFSSASDSHKVEESGDAQKDVAMFDHIGLLGDILSDISVSKSVPQSVTPAPPPIIVSAENRGAMSTPSTFSSPFPHPSSSQVTLATQSDHVPLSPDSSLPEVLPINMSNPALSRTNTSSTTLGSEDIAGLALLLGDPPDLAKSPTWCDSLSPPSRPITAPSETRVPGLQLSAGSNQPLPFQNVGSSVMGQHDQRANIGYGPSVSIHDTGYSPSGVRQHGQRASISYMPSVQPLSSQNEHPNHKTSLSTLHAFTHPFTQHQNGSSATLPGHFTWANSSSTTVSSLSAGPTGSNLLYKSETWEQPIAELDSSPYQMVPATNPSSHLSCPDGGPRMAKQLNLIPVELSAENAMLPKTSLRRQSGTRRGRSSSSQLGGQPFSNPATENQGATDPEHDSHLSYG</sequence>
<accession>A0ACC1S5N9</accession>
<gene>
    <name evidence="1" type="ORF">NM208_g8377</name>
</gene>